<keyword evidence="8" id="KW-1185">Reference proteome</keyword>
<dbReference type="SUPFAM" id="SSF50939">
    <property type="entry name" value="Sialidases"/>
    <property type="match status" value="1"/>
</dbReference>
<proteinExistence type="inferred from homology"/>
<dbReference type="Pfam" id="PF13088">
    <property type="entry name" value="BNR_2"/>
    <property type="match status" value="1"/>
</dbReference>
<comment type="catalytic activity">
    <reaction evidence="1">
        <text>Hydrolysis of alpha-(2-&gt;3)-, alpha-(2-&gt;6)-, alpha-(2-&gt;8)- glycosidic linkages of terminal sialic acid residues in oligosaccharides, glycoproteins, glycolipids, colominic acid and synthetic substrates.</text>
        <dbReference type="EC" id="3.2.1.18"/>
    </reaction>
</comment>
<dbReference type="InterPro" id="IPR011040">
    <property type="entry name" value="Sialidase"/>
</dbReference>
<organism evidence="7 8">
    <name type="scientific">Streptomyces aidingensis</name>
    <dbReference type="NCBI Taxonomy" id="910347"/>
    <lineage>
        <taxon>Bacteria</taxon>
        <taxon>Bacillati</taxon>
        <taxon>Actinomycetota</taxon>
        <taxon>Actinomycetes</taxon>
        <taxon>Kitasatosporales</taxon>
        <taxon>Streptomycetaceae</taxon>
        <taxon>Streptomyces</taxon>
    </lineage>
</organism>
<dbReference type="AlphaFoldDB" id="A0A1I1NQ54"/>
<dbReference type="EC" id="3.2.1.18" evidence="3"/>
<dbReference type="CDD" id="cd15482">
    <property type="entry name" value="Sialidase_non-viral"/>
    <property type="match status" value="1"/>
</dbReference>
<protein>
    <recommendedName>
        <fullName evidence="3">exo-alpha-sialidase</fullName>
        <ecNumber evidence="3">3.2.1.18</ecNumber>
    </recommendedName>
</protein>
<dbReference type="GO" id="GO:0005737">
    <property type="term" value="C:cytoplasm"/>
    <property type="evidence" value="ECO:0007669"/>
    <property type="project" value="TreeGrafter"/>
</dbReference>
<feature type="region of interest" description="Disordered" evidence="4">
    <location>
        <begin position="1"/>
        <end position="31"/>
    </location>
</feature>
<gene>
    <name evidence="7" type="ORF">SAMN05421773_10827</name>
</gene>
<evidence type="ECO:0000256" key="3">
    <source>
        <dbReference type="ARBA" id="ARBA00012733"/>
    </source>
</evidence>
<dbReference type="GO" id="GO:0004308">
    <property type="term" value="F:exo-alpha-sialidase activity"/>
    <property type="evidence" value="ECO:0007669"/>
    <property type="project" value="UniProtKB-EC"/>
</dbReference>
<dbReference type="GO" id="GO:0006689">
    <property type="term" value="P:ganglioside catabolic process"/>
    <property type="evidence" value="ECO:0007669"/>
    <property type="project" value="TreeGrafter"/>
</dbReference>
<evidence type="ECO:0000256" key="2">
    <source>
        <dbReference type="ARBA" id="ARBA00009348"/>
    </source>
</evidence>
<dbReference type="OrthoDB" id="7294637at2"/>
<reference evidence="7 8" key="1">
    <citation type="submission" date="2016-10" db="EMBL/GenBank/DDBJ databases">
        <authorList>
            <person name="de Groot N.N."/>
        </authorList>
    </citation>
    <scope>NUCLEOTIDE SEQUENCE [LARGE SCALE GENOMIC DNA]</scope>
    <source>
        <strain evidence="7 8">CGMCC 4.5739</strain>
    </source>
</reference>
<keyword evidence="5" id="KW-0812">Transmembrane</keyword>
<name>A0A1I1NQ54_9ACTN</name>
<dbReference type="Gene3D" id="2.120.10.10">
    <property type="match status" value="1"/>
</dbReference>
<evidence type="ECO:0000256" key="5">
    <source>
        <dbReference type="SAM" id="Phobius"/>
    </source>
</evidence>
<evidence type="ECO:0000256" key="1">
    <source>
        <dbReference type="ARBA" id="ARBA00000427"/>
    </source>
</evidence>
<evidence type="ECO:0000313" key="7">
    <source>
        <dbReference type="EMBL" id="SFC97628.1"/>
    </source>
</evidence>
<feature type="domain" description="Sialidase" evidence="6">
    <location>
        <begin position="116"/>
        <end position="403"/>
    </location>
</feature>
<keyword evidence="5" id="KW-1133">Transmembrane helix</keyword>
<keyword evidence="5" id="KW-0472">Membrane</keyword>
<evidence type="ECO:0000256" key="4">
    <source>
        <dbReference type="SAM" id="MobiDB-lite"/>
    </source>
</evidence>
<dbReference type="EMBL" id="FOLM01000008">
    <property type="protein sequence ID" value="SFC97628.1"/>
    <property type="molecule type" value="Genomic_DNA"/>
</dbReference>
<dbReference type="PANTHER" id="PTHR10628">
    <property type="entry name" value="SIALIDASE"/>
    <property type="match status" value="1"/>
</dbReference>
<dbReference type="InterPro" id="IPR036278">
    <property type="entry name" value="Sialidase_sf"/>
</dbReference>
<evidence type="ECO:0000313" key="8">
    <source>
        <dbReference type="Proteomes" id="UP000199207"/>
    </source>
</evidence>
<dbReference type="Proteomes" id="UP000199207">
    <property type="component" value="Unassembled WGS sequence"/>
</dbReference>
<dbReference type="PANTHER" id="PTHR10628:SF30">
    <property type="entry name" value="EXO-ALPHA-SIALIDASE"/>
    <property type="match status" value="1"/>
</dbReference>
<evidence type="ECO:0000259" key="6">
    <source>
        <dbReference type="Pfam" id="PF13088"/>
    </source>
</evidence>
<sequence>MPRDTGTTAKPKPKPKPARRAAAGPGPPPCAALAPRPWRPVRAVPAVLAALAVLAVPAVLGLFPAPRHAAAAGPADPAPAAPAGPGRCETSVPFVSGTEGYHGFRIPAVVRTGRVLVAFAEGRRDSFADHGDIDVVARRSPDGGCTWGPLRVVTDAGRDTAGNPTPAVHPLTGRITLLTCRNPSDSVLPRRVFVQHSDDAGATFSPAREITGQVKPEGWQWYATGPGHALVLRHGPHPGRLLLPANHTYRAPGGETRHGAHSLYSDDGGRTWHLGYLAQPPGDALRLSETALAELPDGRIYAGARNQYGTSPATRAAALLAPGGTALLTPFTPQPALRGPVVQAGLLHLDGPGLLIHSAPADPRRRADLTLRISADQGRTWRDLSDPKRLPPGPAGYSDLVRLGRDTVGVLYETGRAASYETLTFARVPIPAPGSVAGPAAP</sequence>
<dbReference type="STRING" id="910347.SAMN05421773_10827"/>
<dbReference type="InterPro" id="IPR026856">
    <property type="entry name" value="Sialidase_fam"/>
</dbReference>
<dbReference type="GO" id="GO:0009313">
    <property type="term" value="P:oligosaccharide catabolic process"/>
    <property type="evidence" value="ECO:0007669"/>
    <property type="project" value="TreeGrafter"/>
</dbReference>
<feature type="transmembrane region" description="Helical" evidence="5">
    <location>
        <begin position="43"/>
        <end position="63"/>
    </location>
</feature>
<accession>A0A1I1NQ54</accession>
<dbReference type="GO" id="GO:0016020">
    <property type="term" value="C:membrane"/>
    <property type="evidence" value="ECO:0007669"/>
    <property type="project" value="TreeGrafter"/>
</dbReference>
<comment type="similarity">
    <text evidence="2">Belongs to the glycosyl hydrolase 33 family.</text>
</comment>